<reference evidence="1" key="1">
    <citation type="submission" date="2023-03" db="EMBL/GenBank/DDBJ databases">
        <title>Chromosome-level genomes of two armyworms, Mythimna separata and Mythimna loreyi, provide insights into the biosynthesis and reception of sex pheromones.</title>
        <authorList>
            <person name="Zhao H."/>
        </authorList>
    </citation>
    <scope>NUCLEOTIDE SEQUENCE</scope>
    <source>
        <strain evidence="1">BeijingLab</strain>
    </source>
</reference>
<sequence length="340" mass="39216">MSDDMFYCSFVSIHYIICECGETFPTEEELKVHLERDHSLKKEKKEYKCGVCEALFSTEQACIEHYGANHIEVKQEHQYIEEEHDYIEEHDYVAPEQAEDAEGDQGEIIFEHVVEEAPPLADAAPKVRVKKEKKGKSNYNAKNIVCEVCGKRYASNAALKYHQRVHTGERPYKCTECSKSFTMPLFLQIHTRTHTGERPYECGLCPKAFSNKAALLRHDRVHTGVKPYECPECGKFFTQSNSMKLHVNTVHLKLPAPYKSKTRRNKARERALLREAILRVIDSEDTAAVQSISETNDITNAEVHFIKPEATIFKQEVEEAEILYEDVDSREITYEVVYEE</sequence>
<dbReference type="EMBL" id="CM056806">
    <property type="protein sequence ID" value="KAJ8705123.1"/>
    <property type="molecule type" value="Genomic_DNA"/>
</dbReference>
<name>A0ACC2Q127_9NEOP</name>
<keyword evidence="2" id="KW-1185">Reference proteome</keyword>
<dbReference type="Proteomes" id="UP001231649">
    <property type="component" value="Chromosome 30"/>
</dbReference>
<comment type="caution">
    <text evidence="1">The sequence shown here is derived from an EMBL/GenBank/DDBJ whole genome shotgun (WGS) entry which is preliminary data.</text>
</comment>
<protein>
    <submittedName>
        <fullName evidence="1">Uncharacterized protein</fullName>
    </submittedName>
</protein>
<evidence type="ECO:0000313" key="1">
    <source>
        <dbReference type="EMBL" id="KAJ8705123.1"/>
    </source>
</evidence>
<proteinExistence type="predicted"/>
<gene>
    <name evidence="1" type="ORF">PYW08_012443</name>
</gene>
<accession>A0ACC2Q127</accession>
<evidence type="ECO:0000313" key="2">
    <source>
        <dbReference type="Proteomes" id="UP001231649"/>
    </source>
</evidence>
<organism evidence="1 2">
    <name type="scientific">Mythimna loreyi</name>
    <dbReference type="NCBI Taxonomy" id="667449"/>
    <lineage>
        <taxon>Eukaryota</taxon>
        <taxon>Metazoa</taxon>
        <taxon>Ecdysozoa</taxon>
        <taxon>Arthropoda</taxon>
        <taxon>Hexapoda</taxon>
        <taxon>Insecta</taxon>
        <taxon>Pterygota</taxon>
        <taxon>Neoptera</taxon>
        <taxon>Endopterygota</taxon>
        <taxon>Lepidoptera</taxon>
        <taxon>Glossata</taxon>
        <taxon>Ditrysia</taxon>
        <taxon>Noctuoidea</taxon>
        <taxon>Noctuidae</taxon>
        <taxon>Noctuinae</taxon>
        <taxon>Hadenini</taxon>
        <taxon>Mythimna</taxon>
    </lineage>
</organism>